<dbReference type="AlphaFoldDB" id="A0A941EGM9"/>
<protein>
    <submittedName>
        <fullName evidence="2">Uncharacterized protein</fullName>
    </submittedName>
</protein>
<feature type="compositionally biased region" description="Basic and acidic residues" evidence="1">
    <location>
        <begin position="212"/>
        <end position="224"/>
    </location>
</feature>
<dbReference type="Proteomes" id="UP000676325">
    <property type="component" value="Unassembled WGS sequence"/>
</dbReference>
<reference evidence="2" key="1">
    <citation type="submission" date="2021-04" db="EMBL/GenBank/DDBJ databases">
        <title>Genome based classification of Actinospica acidithermotolerans sp. nov., an actinobacterium isolated from an Indonesian hot spring.</title>
        <authorList>
            <person name="Kusuma A.B."/>
            <person name="Putra K.E."/>
            <person name="Nafisah S."/>
            <person name="Loh J."/>
            <person name="Nouioui I."/>
            <person name="Goodfellow M."/>
        </authorList>
    </citation>
    <scope>NUCLEOTIDE SEQUENCE</scope>
    <source>
        <strain evidence="2">MGRD01-02</strain>
    </source>
</reference>
<name>A0A941EGM9_9ACTN</name>
<comment type="caution">
    <text evidence="2">The sequence shown here is derived from an EMBL/GenBank/DDBJ whole genome shotgun (WGS) entry which is preliminary data.</text>
</comment>
<evidence type="ECO:0000256" key="1">
    <source>
        <dbReference type="SAM" id="MobiDB-lite"/>
    </source>
</evidence>
<organism evidence="2 3">
    <name type="scientific">Actinospica acidithermotolerans</name>
    <dbReference type="NCBI Taxonomy" id="2828514"/>
    <lineage>
        <taxon>Bacteria</taxon>
        <taxon>Bacillati</taxon>
        <taxon>Actinomycetota</taxon>
        <taxon>Actinomycetes</taxon>
        <taxon>Catenulisporales</taxon>
        <taxon>Actinospicaceae</taxon>
        <taxon>Actinospica</taxon>
    </lineage>
</organism>
<gene>
    <name evidence="2" type="ORF">KDK95_27940</name>
</gene>
<accession>A0A941EGM9</accession>
<feature type="region of interest" description="Disordered" evidence="1">
    <location>
        <begin position="212"/>
        <end position="232"/>
    </location>
</feature>
<keyword evidence="3" id="KW-1185">Reference proteome</keyword>
<evidence type="ECO:0000313" key="2">
    <source>
        <dbReference type="EMBL" id="MBR7830167.1"/>
    </source>
</evidence>
<evidence type="ECO:0000313" key="3">
    <source>
        <dbReference type="Proteomes" id="UP000676325"/>
    </source>
</evidence>
<proteinExistence type="predicted"/>
<dbReference type="EMBL" id="JAGSOH010000118">
    <property type="protein sequence ID" value="MBR7830167.1"/>
    <property type="molecule type" value="Genomic_DNA"/>
</dbReference>
<dbReference type="RefSeq" id="WP_212521296.1">
    <property type="nucleotide sequence ID" value="NZ_JAGSOH010000118.1"/>
</dbReference>
<sequence>MSTGLRLSTTSGAAVLSEHAVDGLRQLVFRTALGQADTGSRESLERWRPLISEECELLGADADAFQAFFAPCWIGGAAFGFRLEWRGWELDTFELSLNTALALGGDPLRLAARLAGLGREQLWVDAADRPWLAETIARGLQIRMLPGSEAFGWAAVHALLASGAPGAVVIGRERSNGAREQLSPASLACHYFGDGLSVLDLMDPDRTEHLDRHFGFDPHAEPLPRRTRGAAR</sequence>